<keyword evidence="6 12" id="KW-0460">Magnesium</keyword>
<feature type="binding site" evidence="12">
    <location>
        <position position="8"/>
    </location>
    <ligand>
        <name>Mg(2+)</name>
        <dbReference type="ChEBI" id="CHEBI:18420"/>
        <label>2</label>
    </ligand>
</feature>
<keyword evidence="15" id="KW-1185">Reference proteome</keyword>
<evidence type="ECO:0000256" key="4">
    <source>
        <dbReference type="ARBA" id="ARBA00022759"/>
    </source>
</evidence>
<sequence>MKRILGLDLGPNSIGWALVNERENEAEHSSIVKLGSRIINFDGFVSTKTGKESKTPLDDFKQGKGISSCAGRTLKRTMRRNLQRYKLRRDSLVGILKSNGLISNDAVLAECGNRTTFETYRLRASAATEEITLEELARVLLMINKKRGYKSSRKAKQKDEDGHLIDGMEVARRLYDDGLTPGQYTLSLMEKGNRHIPDFYRSDLQAELNKVWDCQRRFYPDILTDELKDAIQGKNKSQTWAVCSTPFGIKGMKRNTKGEQMRKENYRWRVEALTDKLDLERLAVVLQEINGQLKNSSGYLGAISDRSKELYFNHQTVGQHLMAELDRNPNYSLKNKVYYRQDYLDEFERIWETQAKYHKELTPELKHEIRDVVIFYQRPLKSQKGLISHCEFESREIEIEVDGHKKKITAGLRVCPKSSPLYQEFRIWQMINNVQVSGPIEPENQPDLFGATAKYRKGKRFLTQEEKETLASELTFRDKMTKKEILKLLFDNPKELDLNYKEIKGNTTMAALMKVCLGIVDMSGHGEYDVSKISVSDAIGVIVSVFNALRFSSAFLDFDSSLDGKDFAAQSAYRLWHLLYSFEGDKSKTGNERLVAKIQELYGFDKDSAAMIAGITFEPDYGNLSAKAMRKILPYMKDGVEYSEACRMAGYRHSKRSLTKEEIETKQLKDHLDLLPRNSLRNPVVEKILNQMINVVNAAICEYGRPDEIRIEMARELKKSTSEREEMVKAISRATADNEKYRKMLQEEFGIANVSRNDIIRYRLYMELKENGFRTLYSGTYIPREKLFSKEFDIEHIIPQAKLFDDSFANKTLEARNVNLEKSNMTAYDYVKGKYDAAGLEQYEQRVEALYAKGAISKTKRNRLLTVEADIPDGFINRDLNDTQYIARKAREILEEVVRTVTPTTGSVTDRLRDDWQLVDVMKELNWDKYDRLGLTEIVEDKDGRRIRRIKDWTKRNDHRHHAMDALTIAFTKPAYIQYLNNLNARSDRSGSIYAIERKELYRDRGGKLRFMPPMPLDELRREARRQLEAVLVSIKAKNKVVTRNINVTNAKGGGHRKVQLTPRGQLHNETIYGSIRRYATKEEKVNASFTEDKIMTVADKRYREALLERLRLCYGDPKKAFTGRNSLDKNPLFVGRMHTEKVPTKVKTVTLETIFTQRKEVNKDLKVDKVIDTRVRKILEERLRQYGGDAQAAFSNLDENPIWLNKEKGISIKRVTITGVNNAVALHDKRDNLGRLILDGNGNKQPSDYVSTSNNHHVAIFRDAEGNLQEHVVSFYEATARAIQHLPVIDRDYNKAVGWQFLFTMKQNEYFVFPNAETGFDPKEIDLLDPKNYAAISPNLFRVQTMSKVMYGNNIVRDYKFRHHLETTVKDEKELKNITYKQFKTLVFANNVVKVRVNHLGQIVSVGEY</sequence>
<dbReference type="InterPro" id="IPR003615">
    <property type="entry name" value="HNH_nuc"/>
</dbReference>
<feature type="domain" description="HNH Cas9-type" evidence="13">
    <location>
        <begin position="720"/>
        <end position="880"/>
    </location>
</feature>
<dbReference type="Pfam" id="PF18541">
    <property type="entry name" value="RuvC_III"/>
    <property type="match status" value="1"/>
</dbReference>
<feature type="active site" description="For RuvC-like nuclease domain" evidence="12">
    <location>
        <position position="8"/>
    </location>
</feature>
<dbReference type="Gene3D" id="3.30.420.10">
    <property type="entry name" value="Ribonuclease H-like superfamily/Ribonuclease H"/>
    <property type="match status" value="3"/>
</dbReference>
<evidence type="ECO:0000256" key="2">
    <source>
        <dbReference type="ARBA" id="ARBA00022722"/>
    </source>
</evidence>
<accession>A0A938WUU5</accession>
<keyword evidence="2 12" id="KW-0540">Nuclease</keyword>
<dbReference type="EC" id="3.1.-.-" evidence="12"/>
<dbReference type="GO" id="GO:0003677">
    <property type="term" value="F:DNA binding"/>
    <property type="evidence" value="ECO:0007669"/>
    <property type="project" value="UniProtKB-UniRule"/>
</dbReference>
<evidence type="ECO:0000256" key="6">
    <source>
        <dbReference type="ARBA" id="ARBA00022842"/>
    </source>
</evidence>
<evidence type="ECO:0000313" key="14">
    <source>
        <dbReference type="EMBL" id="MBM6674643.1"/>
    </source>
</evidence>
<comment type="cofactor">
    <cofactor evidence="1 12">
        <name>Mg(2+)</name>
        <dbReference type="ChEBI" id="CHEBI:18420"/>
    </cofactor>
</comment>
<evidence type="ECO:0000256" key="11">
    <source>
        <dbReference type="ARBA" id="ARBA00046380"/>
    </source>
</evidence>
<dbReference type="InterPro" id="IPR028629">
    <property type="entry name" value="Cas9"/>
</dbReference>
<keyword evidence="7 12" id="KW-0694">RNA-binding</keyword>
<evidence type="ECO:0000256" key="10">
    <source>
        <dbReference type="ARBA" id="ARBA00023211"/>
    </source>
</evidence>
<evidence type="ECO:0000256" key="3">
    <source>
        <dbReference type="ARBA" id="ARBA00022723"/>
    </source>
</evidence>
<evidence type="ECO:0000256" key="9">
    <source>
        <dbReference type="ARBA" id="ARBA00023125"/>
    </source>
</evidence>
<gene>
    <name evidence="12 14" type="primary">cas9</name>
    <name evidence="14" type="ORF">H6A34_12250</name>
</gene>
<dbReference type="InterPro" id="IPR036397">
    <property type="entry name" value="RNaseH_sf"/>
</dbReference>
<proteinExistence type="inferred from homology"/>
<dbReference type="PROSITE" id="PS51749">
    <property type="entry name" value="HNH_CAS9"/>
    <property type="match status" value="1"/>
</dbReference>
<evidence type="ECO:0000256" key="12">
    <source>
        <dbReference type="HAMAP-Rule" id="MF_01480"/>
    </source>
</evidence>
<keyword evidence="3 12" id="KW-0479">Metal-binding</keyword>
<dbReference type="InterPro" id="IPR041383">
    <property type="entry name" value="RuvC_III"/>
</dbReference>
<feature type="binding site" evidence="12">
    <location>
        <position position="716"/>
    </location>
    <ligand>
        <name>Mg(2+)</name>
        <dbReference type="ChEBI" id="CHEBI:18420"/>
        <label>1</label>
    </ligand>
</feature>
<feature type="binding site" evidence="12">
    <location>
        <position position="8"/>
    </location>
    <ligand>
        <name>Mg(2+)</name>
        <dbReference type="ChEBI" id="CHEBI:18420"/>
        <label>1</label>
    </ligand>
</feature>
<comment type="subunit">
    <text evidence="11 12">Monomer. Binds crRNA and tracrRNA.</text>
</comment>
<keyword evidence="10" id="KW-0464">Manganese</keyword>
<evidence type="ECO:0000256" key="5">
    <source>
        <dbReference type="ARBA" id="ARBA00022801"/>
    </source>
</evidence>
<keyword evidence="4 12" id="KW-0255">Endonuclease</keyword>
<evidence type="ECO:0000259" key="13">
    <source>
        <dbReference type="PROSITE" id="PS51749"/>
    </source>
</evidence>
<reference evidence="14" key="2">
    <citation type="journal article" date="2021" name="Sci. Rep.">
        <title>The distribution of antibiotic resistance genes in chicken gut microbiota commensals.</title>
        <authorList>
            <person name="Juricova H."/>
            <person name="Matiasovicova J."/>
            <person name="Kubasova T."/>
            <person name="Cejkova D."/>
            <person name="Rychlik I."/>
        </authorList>
    </citation>
    <scope>NUCLEOTIDE SEQUENCE</scope>
    <source>
        <strain evidence="14">An824</strain>
    </source>
</reference>
<comment type="caution">
    <text evidence="14">The sequence shown here is derived from an EMBL/GenBank/DDBJ whole genome shotgun (WGS) entry which is preliminary data.</text>
</comment>
<dbReference type="GO" id="GO:0051607">
    <property type="term" value="P:defense response to virus"/>
    <property type="evidence" value="ECO:0007669"/>
    <property type="project" value="UniProtKB-UniRule"/>
</dbReference>
<dbReference type="InterPro" id="IPR033114">
    <property type="entry name" value="HNH_CAS9"/>
</dbReference>
<evidence type="ECO:0000256" key="1">
    <source>
        <dbReference type="ARBA" id="ARBA00001946"/>
    </source>
</evidence>
<dbReference type="GO" id="GO:0003723">
    <property type="term" value="F:RNA binding"/>
    <property type="evidence" value="ECO:0007669"/>
    <property type="project" value="UniProtKB-UniRule"/>
</dbReference>
<organism evidence="14 15">
    <name type="scientific">Marseilla massiliensis</name>
    <dbReference type="NCBI Taxonomy" id="1841864"/>
    <lineage>
        <taxon>Bacteria</taxon>
        <taxon>Pseudomonadati</taxon>
        <taxon>Bacteroidota</taxon>
        <taxon>Bacteroidia</taxon>
        <taxon>Bacteroidales</taxon>
        <taxon>Prevotellaceae</taxon>
        <taxon>Marseilla</taxon>
    </lineage>
</organism>
<comment type="similarity">
    <text evidence="12">Belongs to the CRISPR-associated Cas9 family.</text>
</comment>
<feature type="binding site" evidence="12">
    <location>
        <position position="716"/>
    </location>
    <ligand>
        <name>Mg(2+)</name>
        <dbReference type="ChEBI" id="CHEBI:18420"/>
        <label>2</label>
    </ligand>
</feature>
<dbReference type="GO" id="GO:0043571">
    <property type="term" value="P:maintenance of CRISPR repeat elements"/>
    <property type="evidence" value="ECO:0007669"/>
    <property type="project" value="UniProtKB-UniRule"/>
</dbReference>
<dbReference type="HAMAP" id="MF_01480">
    <property type="entry name" value="Cas9"/>
    <property type="match status" value="1"/>
</dbReference>
<evidence type="ECO:0000256" key="8">
    <source>
        <dbReference type="ARBA" id="ARBA00023118"/>
    </source>
</evidence>
<reference evidence="14" key="1">
    <citation type="submission" date="2020-08" db="EMBL/GenBank/DDBJ databases">
        <authorList>
            <person name="Cejkova D."/>
            <person name="Kubasova T."/>
            <person name="Jahodarova E."/>
            <person name="Rychlik I."/>
        </authorList>
    </citation>
    <scope>NUCLEOTIDE SEQUENCE</scope>
    <source>
        <strain evidence="14">An824</strain>
    </source>
</reference>
<comment type="function">
    <text evidence="12">CRISPR (clustered regularly interspaced short palindromic repeat) is an adaptive immune system that provides protection against mobile genetic elements (viruses, transposable elements and conjugative plasmids). CRISPR clusters contain spacers, sequences complementary to antecedent mobile elements, and target invading nucleic acids. CRISPR clusters are transcribed and processed into CRISPR RNA (crRNA). In type II CRISPR systems correct processing of pre-crRNA requires a trans-encoded small RNA (tracrRNA), endogenous ribonuclease 3 (rnc) and this protein. The tracrRNA serves as a guide for ribonuclease 3-aided processing of pre-crRNA. Subsequently Cas9/crRNA/tracrRNA endonucleolytically cleaves linear or circular dsDNA target complementary to the spacer; Cas9 is inactive in the absence of the 2 guide RNAs (gRNA). Cas9 recognizes the protospacer adjacent motif (PAM) in the CRISPR repeat sequences to help distinguish self versus nonself, as targets within the bacterial CRISPR locus do not have PAMs. PAM recognition is also required for catalytic activity.</text>
</comment>
<dbReference type="EMBL" id="JACJJG010000106">
    <property type="protein sequence ID" value="MBM6674643.1"/>
    <property type="molecule type" value="Genomic_DNA"/>
</dbReference>
<keyword evidence="5 12" id="KW-0378">Hydrolase</keyword>
<feature type="active site" description="Proton acceptor for HNH nuclease domain" evidence="12">
    <location>
        <position position="796"/>
    </location>
</feature>
<dbReference type="NCBIfam" id="TIGR01865">
    <property type="entry name" value="cas_Csn1"/>
    <property type="match status" value="1"/>
</dbReference>
<evidence type="ECO:0000313" key="15">
    <source>
        <dbReference type="Proteomes" id="UP000706891"/>
    </source>
</evidence>
<dbReference type="GO" id="GO:0016787">
    <property type="term" value="F:hydrolase activity"/>
    <property type="evidence" value="ECO:0007669"/>
    <property type="project" value="UniProtKB-KW"/>
</dbReference>
<feature type="binding site" evidence="12">
    <location>
        <position position="712"/>
    </location>
    <ligand>
        <name>Mg(2+)</name>
        <dbReference type="ChEBI" id="CHEBI:18420"/>
        <label>1</label>
    </ligand>
</feature>
<dbReference type="Pfam" id="PF13395">
    <property type="entry name" value="HNH_4"/>
    <property type="match status" value="1"/>
</dbReference>
<comment type="domain">
    <text evidence="12">Has 2 endonuclease domains. The discontinuous RuvC-like domain cleaves the target DNA noncomplementary to crRNA while the HNH nuclease domain cleaves the target DNA complementary to crRNA.</text>
</comment>
<dbReference type="GO" id="GO:0004519">
    <property type="term" value="F:endonuclease activity"/>
    <property type="evidence" value="ECO:0007669"/>
    <property type="project" value="UniProtKB-UniRule"/>
</dbReference>
<keyword evidence="9 12" id="KW-0238">DNA-binding</keyword>
<protein>
    <recommendedName>
        <fullName evidence="12">CRISPR-associated endonuclease Cas9</fullName>
        <ecNumber evidence="12">3.1.-.-</ecNumber>
    </recommendedName>
</protein>
<keyword evidence="8 12" id="KW-0051">Antiviral defense</keyword>
<evidence type="ECO:0000256" key="7">
    <source>
        <dbReference type="ARBA" id="ARBA00022884"/>
    </source>
</evidence>
<name>A0A938WUU5_9BACT</name>
<dbReference type="RefSeq" id="WP_205105752.1">
    <property type="nucleotide sequence ID" value="NZ_JACJJG010000106.1"/>
</dbReference>
<dbReference type="Proteomes" id="UP000706891">
    <property type="component" value="Unassembled WGS sequence"/>
</dbReference>
<dbReference type="GO" id="GO:0046872">
    <property type="term" value="F:metal ion binding"/>
    <property type="evidence" value="ECO:0007669"/>
    <property type="project" value="UniProtKB-UniRule"/>
</dbReference>
<feature type="binding site" evidence="12">
    <location>
        <position position="962"/>
    </location>
    <ligand>
        <name>Mg(2+)</name>
        <dbReference type="ChEBI" id="CHEBI:18420"/>
        <label>2</label>
    </ligand>
</feature>